<proteinExistence type="predicted"/>
<dbReference type="EMBL" id="KI912111">
    <property type="protein sequence ID" value="ETS84074.1"/>
    <property type="molecule type" value="Genomic_DNA"/>
</dbReference>
<accession>W3XDH7</accession>
<sequence>MNVYSLEKELPELPLEPPPRNPMRLAKQLHSPTLHNATPSIASSQSSYSDDPANYSDERVERLEKEKRDLRSEVNRLQRQIRRHEVDIVTRTALLRRQNSQLNKQIERQNQFMTNLVNTVFTVFSDYKQAVGSLKQFQEDEIREEPSGDEIRVYNEMDGNWI</sequence>
<gene>
    <name evidence="2" type="ORF">PFICI_05950</name>
</gene>
<evidence type="ECO:0000256" key="1">
    <source>
        <dbReference type="SAM" id="MobiDB-lite"/>
    </source>
</evidence>
<evidence type="ECO:0000313" key="3">
    <source>
        <dbReference type="Proteomes" id="UP000030651"/>
    </source>
</evidence>
<feature type="compositionally biased region" description="Polar residues" evidence="1">
    <location>
        <begin position="30"/>
        <end position="39"/>
    </location>
</feature>
<dbReference type="Proteomes" id="UP000030651">
    <property type="component" value="Unassembled WGS sequence"/>
</dbReference>
<dbReference type="GeneID" id="19270963"/>
<dbReference type="KEGG" id="pfy:PFICI_05950"/>
<reference evidence="3" key="1">
    <citation type="journal article" date="2015" name="BMC Genomics">
        <title>Genomic and transcriptomic analysis of the endophytic fungus Pestalotiopsis fici reveals its lifestyle and high potential for synthesis of natural products.</title>
        <authorList>
            <person name="Wang X."/>
            <person name="Zhang X."/>
            <person name="Liu L."/>
            <person name="Xiang M."/>
            <person name="Wang W."/>
            <person name="Sun X."/>
            <person name="Che Y."/>
            <person name="Guo L."/>
            <person name="Liu G."/>
            <person name="Guo L."/>
            <person name="Wang C."/>
            <person name="Yin W.B."/>
            <person name="Stadler M."/>
            <person name="Zhang X."/>
            <person name="Liu X."/>
        </authorList>
    </citation>
    <scope>NUCLEOTIDE SEQUENCE [LARGE SCALE GENOMIC DNA]</scope>
    <source>
        <strain evidence="3">W106-1 / CGMCC3.15140</strain>
    </source>
</reference>
<keyword evidence="3" id="KW-1185">Reference proteome</keyword>
<feature type="region of interest" description="Disordered" evidence="1">
    <location>
        <begin position="1"/>
        <end position="60"/>
    </location>
</feature>
<evidence type="ECO:0000313" key="2">
    <source>
        <dbReference type="EMBL" id="ETS84074.1"/>
    </source>
</evidence>
<dbReference type="AlphaFoldDB" id="W3XDH7"/>
<dbReference type="InParanoid" id="W3XDH7"/>
<dbReference type="OrthoDB" id="4777101at2759"/>
<organism evidence="2 3">
    <name type="scientific">Pestalotiopsis fici (strain W106-1 / CGMCC3.15140)</name>
    <dbReference type="NCBI Taxonomy" id="1229662"/>
    <lineage>
        <taxon>Eukaryota</taxon>
        <taxon>Fungi</taxon>
        <taxon>Dikarya</taxon>
        <taxon>Ascomycota</taxon>
        <taxon>Pezizomycotina</taxon>
        <taxon>Sordariomycetes</taxon>
        <taxon>Xylariomycetidae</taxon>
        <taxon>Amphisphaeriales</taxon>
        <taxon>Sporocadaceae</taxon>
        <taxon>Pestalotiopsis</taxon>
    </lineage>
</organism>
<dbReference type="HOGENOM" id="CLU_1635975_0_0_1"/>
<feature type="compositionally biased region" description="Basic and acidic residues" evidence="1">
    <location>
        <begin position="1"/>
        <end position="11"/>
    </location>
</feature>
<protein>
    <submittedName>
        <fullName evidence="2">Uncharacterized protein</fullName>
    </submittedName>
</protein>
<name>W3XDH7_PESFW</name>
<feature type="compositionally biased region" description="Low complexity" evidence="1">
    <location>
        <begin position="40"/>
        <end position="49"/>
    </location>
</feature>
<dbReference type="RefSeq" id="XP_007832722.1">
    <property type="nucleotide sequence ID" value="XM_007834531.1"/>
</dbReference>